<dbReference type="RefSeq" id="XP_041191074.1">
    <property type="nucleotide sequence ID" value="XM_041343146.1"/>
</dbReference>
<name>A0A9P7E718_9AGAM</name>
<dbReference type="Proteomes" id="UP000807769">
    <property type="component" value="Unassembled WGS sequence"/>
</dbReference>
<feature type="region of interest" description="Disordered" evidence="1">
    <location>
        <begin position="1"/>
        <end position="20"/>
    </location>
</feature>
<evidence type="ECO:0000313" key="3">
    <source>
        <dbReference type="Proteomes" id="UP000807769"/>
    </source>
</evidence>
<keyword evidence="3" id="KW-1185">Reference proteome</keyword>
<evidence type="ECO:0000313" key="2">
    <source>
        <dbReference type="EMBL" id="KAG1813200.1"/>
    </source>
</evidence>
<dbReference type="AlphaFoldDB" id="A0A9P7E718"/>
<gene>
    <name evidence="2" type="ORF">BJ212DRAFT_417224</name>
</gene>
<evidence type="ECO:0000256" key="1">
    <source>
        <dbReference type="SAM" id="MobiDB-lite"/>
    </source>
</evidence>
<comment type="caution">
    <text evidence="2">The sequence shown here is derived from an EMBL/GenBank/DDBJ whole genome shotgun (WGS) entry which is preliminary data.</text>
</comment>
<dbReference type="GeneID" id="64637162"/>
<protein>
    <submittedName>
        <fullName evidence="2">Uncharacterized protein</fullName>
    </submittedName>
</protein>
<organism evidence="2 3">
    <name type="scientific">Suillus subaureus</name>
    <dbReference type="NCBI Taxonomy" id="48587"/>
    <lineage>
        <taxon>Eukaryota</taxon>
        <taxon>Fungi</taxon>
        <taxon>Dikarya</taxon>
        <taxon>Basidiomycota</taxon>
        <taxon>Agaricomycotina</taxon>
        <taxon>Agaricomycetes</taxon>
        <taxon>Agaricomycetidae</taxon>
        <taxon>Boletales</taxon>
        <taxon>Suillineae</taxon>
        <taxon>Suillaceae</taxon>
        <taxon>Suillus</taxon>
    </lineage>
</organism>
<accession>A0A9P7E718</accession>
<proteinExistence type="predicted"/>
<dbReference type="EMBL" id="JABBWG010000024">
    <property type="protein sequence ID" value="KAG1813200.1"/>
    <property type="molecule type" value="Genomic_DNA"/>
</dbReference>
<sequence>MQGTGDRGIDGGEPSFGSRRNAACSWRSRMWKHVRKWNMRVCEGELLPGSQTTIPDAE</sequence>
<reference evidence="2" key="1">
    <citation type="journal article" date="2020" name="New Phytol.">
        <title>Comparative genomics reveals dynamic genome evolution in host specialist ectomycorrhizal fungi.</title>
        <authorList>
            <person name="Lofgren L.A."/>
            <person name="Nguyen N.H."/>
            <person name="Vilgalys R."/>
            <person name="Ruytinx J."/>
            <person name="Liao H.L."/>
            <person name="Branco S."/>
            <person name="Kuo A."/>
            <person name="LaButti K."/>
            <person name="Lipzen A."/>
            <person name="Andreopoulos W."/>
            <person name="Pangilinan J."/>
            <person name="Riley R."/>
            <person name="Hundley H."/>
            <person name="Na H."/>
            <person name="Barry K."/>
            <person name="Grigoriev I.V."/>
            <person name="Stajich J.E."/>
            <person name="Kennedy P.G."/>
        </authorList>
    </citation>
    <scope>NUCLEOTIDE SEQUENCE</scope>
    <source>
        <strain evidence="2">MN1</strain>
    </source>
</reference>